<keyword evidence="1" id="KW-0472">Membrane</keyword>
<keyword evidence="3" id="KW-1185">Reference proteome</keyword>
<proteinExistence type="predicted"/>
<sequence length="39" mass="4329">MTGYEKPPGYGGRPMKPWEPVLWIAVSIALAILSCMFFA</sequence>
<accession>A0A1I4E6H6</accession>
<keyword evidence="1" id="KW-1133">Transmembrane helix</keyword>
<organism evidence="2 3">
    <name type="scientific">Neomesorhizobium albiziae</name>
    <dbReference type="NCBI Taxonomy" id="335020"/>
    <lineage>
        <taxon>Bacteria</taxon>
        <taxon>Pseudomonadati</taxon>
        <taxon>Pseudomonadota</taxon>
        <taxon>Alphaproteobacteria</taxon>
        <taxon>Hyphomicrobiales</taxon>
        <taxon>Phyllobacteriaceae</taxon>
        <taxon>Neomesorhizobium</taxon>
    </lineage>
</organism>
<dbReference type="PROSITE" id="PS51257">
    <property type="entry name" value="PROKAR_LIPOPROTEIN"/>
    <property type="match status" value="1"/>
</dbReference>
<gene>
    <name evidence="2" type="ORF">SAMN04488498_12213</name>
</gene>
<keyword evidence="1" id="KW-0812">Transmembrane</keyword>
<evidence type="ECO:0000313" key="3">
    <source>
        <dbReference type="Proteomes" id="UP000323300"/>
    </source>
</evidence>
<evidence type="ECO:0000313" key="2">
    <source>
        <dbReference type="EMBL" id="SFK99956.1"/>
    </source>
</evidence>
<reference evidence="2 3" key="1">
    <citation type="submission" date="2016-10" db="EMBL/GenBank/DDBJ databases">
        <authorList>
            <person name="Varghese N."/>
            <person name="Submissions S."/>
        </authorList>
    </citation>
    <scope>NUCLEOTIDE SEQUENCE [LARGE SCALE GENOMIC DNA]</scope>
    <source>
        <strain evidence="2 3">DSM 21822</strain>
    </source>
</reference>
<protein>
    <submittedName>
        <fullName evidence="2">Uncharacterized protein</fullName>
    </submittedName>
</protein>
<dbReference type="EMBL" id="FOSL01000022">
    <property type="protein sequence ID" value="SFK99956.1"/>
    <property type="molecule type" value="Genomic_DNA"/>
</dbReference>
<evidence type="ECO:0000256" key="1">
    <source>
        <dbReference type="SAM" id="Phobius"/>
    </source>
</evidence>
<name>A0A1I4E6H6_9HYPH</name>
<dbReference type="Proteomes" id="UP000323300">
    <property type="component" value="Unassembled WGS sequence"/>
</dbReference>
<feature type="transmembrane region" description="Helical" evidence="1">
    <location>
        <begin position="20"/>
        <end position="38"/>
    </location>
</feature>
<dbReference type="AlphaFoldDB" id="A0A1I4E6H6"/>